<evidence type="ECO:0000313" key="1">
    <source>
        <dbReference type="EMBL" id="KAK9504463.1"/>
    </source>
</evidence>
<protein>
    <submittedName>
        <fullName evidence="1">Uncharacterized protein</fullName>
    </submittedName>
</protein>
<name>A0AAW1D0D1_9HEMI</name>
<keyword evidence="2" id="KW-1185">Reference proteome</keyword>
<proteinExistence type="predicted"/>
<gene>
    <name evidence="1" type="ORF">O3M35_010787</name>
</gene>
<dbReference type="AlphaFoldDB" id="A0AAW1D0D1"/>
<sequence length="142" mass="16357">MRPDRESPDGGAAQLYWDDSYTASLSVQKGYNDTVVKTTGPELDCHNLFLFMLHERITLKICTSANSNRLQPRSSKDLKRKSDIVEAWIHSIRLRLLGVLYGQQQWPKKAYWGKTHVRPNLQDVGNYLIIRDGARQQGERDI</sequence>
<comment type="caution">
    <text evidence="1">The sequence shown here is derived from an EMBL/GenBank/DDBJ whole genome shotgun (WGS) entry which is preliminary data.</text>
</comment>
<evidence type="ECO:0000313" key="2">
    <source>
        <dbReference type="Proteomes" id="UP001461498"/>
    </source>
</evidence>
<accession>A0AAW1D0D1</accession>
<reference evidence="1 2" key="1">
    <citation type="submission" date="2022-12" db="EMBL/GenBank/DDBJ databases">
        <title>Chromosome-level genome assembly of true bugs.</title>
        <authorList>
            <person name="Ma L."/>
            <person name="Li H."/>
        </authorList>
    </citation>
    <scope>NUCLEOTIDE SEQUENCE [LARGE SCALE GENOMIC DNA]</scope>
    <source>
        <strain evidence="1">Lab_2022b</strain>
    </source>
</reference>
<organism evidence="1 2">
    <name type="scientific">Rhynocoris fuscipes</name>
    <dbReference type="NCBI Taxonomy" id="488301"/>
    <lineage>
        <taxon>Eukaryota</taxon>
        <taxon>Metazoa</taxon>
        <taxon>Ecdysozoa</taxon>
        <taxon>Arthropoda</taxon>
        <taxon>Hexapoda</taxon>
        <taxon>Insecta</taxon>
        <taxon>Pterygota</taxon>
        <taxon>Neoptera</taxon>
        <taxon>Paraneoptera</taxon>
        <taxon>Hemiptera</taxon>
        <taxon>Heteroptera</taxon>
        <taxon>Panheteroptera</taxon>
        <taxon>Cimicomorpha</taxon>
        <taxon>Reduviidae</taxon>
        <taxon>Harpactorinae</taxon>
        <taxon>Harpactorini</taxon>
        <taxon>Rhynocoris</taxon>
    </lineage>
</organism>
<dbReference type="EMBL" id="JAPXFL010000007">
    <property type="protein sequence ID" value="KAK9504463.1"/>
    <property type="molecule type" value="Genomic_DNA"/>
</dbReference>
<dbReference type="Proteomes" id="UP001461498">
    <property type="component" value="Unassembled WGS sequence"/>
</dbReference>